<name>A0AAE0YRN6_9GAST</name>
<sequence>MLESQIDGPVYFVNKDGEEASAGSGMSMFDTSRKRKVSSNSRIDVRSHKPDREDEVRDSEWFSHRCRV</sequence>
<accession>A0AAE0YRN6</accession>
<dbReference type="AlphaFoldDB" id="A0AAE0YRN6"/>
<dbReference type="Proteomes" id="UP001283361">
    <property type="component" value="Unassembled WGS sequence"/>
</dbReference>
<evidence type="ECO:0000313" key="2">
    <source>
        <dbReference type="EMBL" id="KAK3755516.1"/>
    </source>
</evidence>
<comment type="caution">
    <text evidence="2">The sequence shown here is derived from an EMBL/GenBank/DDBJ whole genome shotgun (WGS) entry which is preliminary data.</text>
</comment>
<reference evidence="2" key="1">
    <citation type="journal article" date="2023" name="G3 (Bethesda)">
        <title>A reference genome for the long-term kleptoplast-retaining sea slug Elysia crispata morphotype clarki.</title>
        <authorList>
            <person name="Eastman K.E."/>
            <person name="Pendleton A.L."/>
            <person name="Shaikh M.A."/>
            <person name="Suttiyut T."/>
            <person name="Ogas R."/>
            <person name="Tomko P."/>
            <person name="Gavelis G."/>
            <person name="Widhalm J.R."/>
            <person name="Wisecaver J.H."/>
        </authorList>
    </citation>
    <scope>NUCLEOTIDE SEQUENCE</scope>
    <source>
        <strain evidence="2">ECLA1</strain>
    </source>
</reference>
<gene>
    <name evidence="2" type="ORF">RRG08_063592</name>
</gene>
<dbReference type="EMBL" id="JAWDGP010005596">
    <property type="protein sequence ID" value="KAK3755516.1"/>
    <property type="molecule type" value="Genomic_DNA"/>
</dbReference>
<organism evidence="2 3">
    <name type="scientific">Elysia crispata</name>
    <name type="common">lettuce slug</name>
    <dbReference type="NCBI Taxonomy" id="231223"/>
    <lineage>
        <taxon>Eukaryota</taxon>
        <taxon>Metazoa</taxon>
        <taxon>Spiralia</taxon>
        <taxon>Lophotrochozoa</taxon>
        <taxon>Mollusca</taxon>
        <taxon>Gastropoda</taxon>
        <taxon>Heterobranchia</taxon>
        <taxon>Euthyneura</taxon>
        <taxon>Panpulmonata</taxon>
        <taxon>Sacoglossa</taxon>
        <taxon>Placobranchoidea</taxon>
        <taxon>Plakobranchidae</taxon>
        <taxon>Elysia</taxon>
    </lineage>
</organism>
<feature type="compositionally biased region" description="Basic and acidic residues" evidence="1">
    <location>
        <begin position="43"/>
        <end position="68"/>
    </location>
</feature>
<proteinExistence type="predicted"/>
<evidence type="ECO:0000313" key="3">
    <source>
        <dbReference type="Proteomes" id="UP001283361"/>
    </source>
</evidence>
<keyword evidence="3" id="KW-1185">Reference proteome</keyword>
<feature type="region of interest" description="Disordered" evidence="1">
    <location>
        <begin position="15"/>
        <end position="68"/>
    </location>
</feature>
<evidence type="ECO:0000256" key="1">
    <source>
        <dbReference type="SAM" id="MobiDB-lite"/>
    </source>
</evidence>
<protein>
    <submittedName>
        <fullName evidence="2">Uncharacterized protein</fullName>
    </submittedName>
</protein>